<feature type="transmembrane region" description="Helical" evidence="1">
    <location>
        <begin position="21"/>
        <end position="38"/>
    </location>
</feature>
<dbReference type="AlphaFoldDB" id="A0A8B7P4H5"/>
<reference evidence="3" key="1">
    <citation type="submission" date="2025-08" db="UniProtKB">
        <authorList>
            <consortium name="RefSeq"/>
        </authorList>
    </citation>
    <scope>IDENTIFICATION</scope>
    <source>
        <tissue evidence="3">Whole organism</tissue>
    </source>
</reference>
<dbReference type="Proteomes" id="UP000694843">
    <property type="component" value="Unplaced"/>
</dbReference>
<evidence type="ECO:0000256" key="1">
    <source>
        <dbReference type="SAM" id="Phobius"/>
    </source>
</evidence>
<keyword evidence="1" id="KW-1133">Transmembrane helix</keyword>
<evidence type="ECO:0000313" key="3">
    <source>
        <dbReference type="RefSeq" id="XP_018020948.2"/>
    </source>
</evidence>
<accession>A0A8B7P4H5</accession>
<sequence length="407" mass="45636">MASNTHLTYWRAVRRCVGARSILIILVVLTSLCWAVVVEQQYYGATNDMYTNFAITQYDSAPRLLQIKDLGKVKNDSFVLCLYFCITTPGCKGFVQKVDGENLLCCLQAFDICSTESYTLVYNADVRSYDLRPKDDKLLPLTCQQRCLLALHANASYCSKPPGEALPHASCLASGAPPKSSSDCSNNSVQLPCTSCGRPNCCGMKCEVCAKQCWELPIPTTNLTSVQLWPNKVLRSVACDGIWQGVNKQENNPDMFTANDMELAPDKFLWLKIKVFYENDVELVSYFDGINLTDTNSLTVGNYIGGSAGNYWQAPFDGREFYLNYTSNCVRFWYASKECSAEGIRTYQQQIAANATEIRRGFSWYSECRNDLRQERVVNITYYVSVNTTALSEKKLQANSSNNCSLT</sequence>
<proteinExistence type="predicted"/>
<dbReference type="KEGG" id="hazt:108677256"/>
<dbReference type="GeneID" id="108677256"/>
<gene>
    <name evidence="3" type="primary">LOC108677256</name>
</gene>
<protein>
    <submittedName>
        <fullName evidence="3">Uncharacterized protein LOC108677256</fullName>
    </submittedName>
</protein>
<keyword evidence="1" id="KW-0472">Membrane</keyword>
<dbReference type="RefSeq" id="XP_018020948.2">
    <property type="nucleotide sequence ID" value="XM_018165459.2"/>
</dbReference>
<keyword evidence="2" id="KW-1185">Reference proteome</keyword>
<evidence type="ECO:0000313" key="2">
    <source>
        <dbReference type="Proteomes" id="UP000694843"/>
    </source>
</evidence>
<organism evidence="2 3">
    <name type="scientific">Hyalella azteca</name>
    <name type="common">Amphipod</name>
    <dbReference type="NCBI Taxonomy" id="294128"/>
    <lineage>
        <taxon>Eukaryota</taxon>
        <taxon>Metazoa</taxon>
        <taxon>Ecdysozoa</taxon>
        <taxon>Arthropoda</taxon>
        <taxon>Crustacea</taxon>
        <taxon>Multicrustacea</taxon>
        <taxon>Malacostraca</taxon>
        <taxon>Eumalacostraca</taxon>
        <taxon>Peracarida</taxon>
        <taxon>Amphipoda</taxon>
        <taxon>Senticaudata</taxon>
        <taxon>Talitrida</taxon>
        <taxon>Talitroidea</taxon>
        <taxon>Hyalellidae</taxon>
        <taxon>Hyalella</taxon>
    </lineage>
</organism>
<name>A0A8B7P4H5_HYAAZ</name>
<dbReference type="OrthoDB" id="6380159at2759"/>
<keyword evidence="1" id="KW-0812">Transmembrane</keyword>